<name>A0A0U1M8J1_TALIS</name>
<dbReference type="STRING" id="28573.A0A0U1M8J1"/>
<protein>
    <submittedName>
        <fullName evidence="1">Uncharacterized protein</fullName>
    </submittedName>
</protein>
<dbReference type="AlphaFoldDB" id="A0A0U1M8J1"/>
<dbReference type="Proteomes" id="UP000054383">
    <property type="component" value="Unassembled WGS sequence"/>
</dbReference>
<organism evidence="1 2">
    <name type="scientific">Talaromyces islandicus</name>
    <name type="common">Penicillium islandicum</name>
    <dbReference type="NCBI Taxonomy" id="28573"/>
    <lineage>
        <taxon>Eukaryota</taxon>
        <taxon>Fungi</taxon>
        <taxon>Dikarya</taxon>
        <taxon>Ascomycota</taxon>
        <taxon>Pezizomycotina</taxon>
        <taxon>Eurotiomycetes</taxon>
        <taxon>Eurotiomycetidae</taxon>
        <taxon>Eurotiales</taxon>
        <taxon>Trichocomaceae</taxon>
        <taxon>Talaromyces</taxon>
        <taxon>Talaromyces sect. Islandici</taxon>
    </lineage>
</organism>
<sequence length="212" mass="22819">MSELQFPFAVHLALPTYLDHPYGKRVSGEEVDLPAANKEDNCLISFGLDRSLPPTILRAFVYCTSALTTTTTLREFATCVSNSLVRAGGGYYVEEDDDDEGTSSLYTLDGASDFTSKSQDSVSGSPMPAATVINRGDVGAREAEALRLVAAYTPGWESTARETAVNGTIRTRPSAEAAVVVTGTSGSLGPHIVQTLAEIRRCNYRLHQSRHQ</sequence>
<evidence type="ECO:0000313" key="1">
    <source>
        <dbReference type="EMBL" id="CRG91943.1"/>
    </source>
</evidence>
<keyword evidence="2" id="KW-1185">Reference proteome</keyword>
<dbReference type="EMBL" id="CVMT01000011">
    <property type="protein sequence ID" value="CRG91943.1"/>
    <property type="molecule type" value="Genomic_DNA"/>
</dbReference>
<proteinExistence type="predicted"/>
<accession>A0A0U1M8J1</accession>
<gene>
    <name evidence="1" type="ORF">PISL3812_08997</name>
</gene>
<evidence type="ECO:0000313" key="2">
    <source>
        <dbReference type="Proteomes" id="UP000054383"/>
    </source>
</evidence>
<reference evidence="1 2" key="1">
    <citation type="submission" date="2015-04" db="EMBL/GenBank/DDBJ databases">
        <authorList>
            <person name="Syromyatnikov M.Y."/>
            <person name="Popov V.N."/>
        </authorList>
    </citation>
    <scope>NUCLEOTIDE SEQUENCE [LARGE SCALE GENOMIC DNA]</scope>
    <source>
        <strain evidence="1">WF-38-12</strain>
    </source>
</reference>